<gene>
    <name evidence="2" type="ORF">BCR36DRAFT_307644</name>
</gene>
<dbReference type="Pfam" id="PF09820">
    <property type="entry name" value="AAA-ATPase_like"/>
    <property type="match status" value="1"/>
</dbReference>
<comment type="caution">
    <text evidence="2">The sequence shown here is derived from an EMBL/GenBank/DDBJ whole genome shotgun (WGS) entry which is preliminary data.</text>
</comment>
<protein>
    <recommendedName>
        <fullName evidence="1">AAA-ATPase-like domain-containing protein</fullName>
    </recommendedName>
</protein>
<organism evidence="2 3">
    <name type="scientific">Piromyces finnis</name>
    <dbReference type="NCBI Taxonomy" id="1754191"/>
    <lineage>
        <taxon>Eukaryota</taxon>
        <taxon>Fungi</taxon>
        <taxon>Fungi incertae sedis</taxon>
        <taxon>Chytridiomycota</taxon>
        <taxon>Chytridiomycota incertae sedis</taxon>
        <taxon>Neocallimastigomycetes</taxon>
        <taxon>Neocallimastigales</taxon>
        <taxon>Neocallimastigaceae</taxon>
        <taxon>Piromyces</taxon>
    </lineage>
</organism>
<evidence type="ECO:0000259" key="1">
    <source>
        <dbReference type="Pfam" id="PF09820"/>
    </source>
</evidence>
<dbReference type="STRING" id="1754191.A0A1Y1UW68"/>
<sequence>TEFIIEINRIINTLIKKERKICISRPRRFGKTKIVDMLSAYYSYKESKITSFMDKKISKSENWDKYLGSFNVIKLNMFIFFIKQV</sequence>
<feature type="domain" description="AAA-ATPase-like" evidence="1">
    <location>
        <begin position="10"/>
        <end position="77"/>
    </location>
</feature>
<evidence type="ECO:0000313" key="3">
    <source>
        <dbReference type="Proteomes" id="UP000193719"/>
    </source>
</evidence>
<dbReference type="EMBL" id="MCFH01000067">
    <property type="protein sequence ID" value="ORX42286.1"/>
    <property type="molecule type" value="Genomic_DNA"/>
</dbReference>
<reference evidence="2 3" key="2">
    <citation type="submission" date="2016-08" db="EMBL/GenBank/DDBJ databases">
        <title>Pervasive Adenine N6-methylation of Active Genes in Fungi.</title>
        <authorList>
            <consortium name="DOE Joint Genome Institute"/>
            <person name="Mondo S.J."/>
            <person name="Dannebaum R.O."/>
            <person name="Kuo R.C."/>
            <person name="Labutti K."/>
            <person name="Haridas S."/>
            <person name="Kuo A."/>
            <person name="Salamov A."/>
            <person name="Ahrendt S.R."/>
            <person name="Lipzen A."/>
            <person name="Sullivan W."/>
            <person name="Andreopoulos W.B."/>
            <person name="Clum A."/>
            <person name="Lindquist E."/>
            <person name="Daum C."/>
            <person name="Ramamoorthy G.K."/>
            <person name="Gryganskyi A."/>
            <person name="Culley D."/>
            <person name="Magnuson J.K."/>
            <person name="James T.Y."/>
            <person name="O'Malley M.A."/>
            <person name="Stajich J.E."/>
            <person name="Spatafora J.W."/>
            <person name="Visel A."/>
            <person name="Grigoriev I.V."/>
        </authorList>
    </citation>
    <scope>NUCLEOTIDE SEQUENCE [LARGE SCALE GENOMIC DNA]</scope>
    <source>
        <strain evidence="3">finn</strain>
    </source>
</reference>
<dbReference type="OrthoDB" id="2177151at2759"/>
<dbReference type="AlphaFoldDB" id="A0A1Y1UW68"/>
<reference evidence="2 3" key="1">
    <citation type="submission" date="2016-08" db="EMBL/GenBank/DDBJ databases">
        <title>Genomes of anaerobic fungi encode conserved fungal cellulosomes for biomass hydrolysis.</title>
        <authorList>
            <consortium name="DOE Joint Genome Institute"/>
            <person name="Haitjema C.H."/>
            <person name="Gilmore S.P."/>
            <person name="Henske J.K."/>
            <person name="Solomon K.V."/>
            <person name="De Groot R."/>
            <person name="Kuo A."/>
            <person name="Mondo S.J."/>
            <person name="Salamov A.A."/>
            <person name="Labutti K."/>
            <person name="Zhao Z."/>
            <person name="Chiniquy J."/>
            <person name="Barry K."/>
            <person name="Brewer H.M."/>
            <person name="Purvine S.O."/>
            <person name="Wright A.T."/>
            <person name="Boxma B."/>
            <person name="Van Alen T."/>
            <person name="Hackstein J.H."/>
            <person name="Baker S.E."/>
            <person name="Grigoriev I.V."/>
            <person name="O'Malley M.A."/>
        </authorList>
    </citation>
    <scope>NUCLEOTIDE SEQUENCE [LARGE SCALE GENOMIC DNA]</scope>
    <source>
        <strain evidence="3">finn</strain>
    </source>
</reference>
<accession>A0A1Y1UW68</accession>
<evidence type="ECO:0000313" key="2">
    <source>
        <dbReference type="EMBL" id="ORX42286.1"/>
    </source>
</evidence>
<feature type="non-terminal residue" evidence="2">
    <location>
        <position position="1"/>
    </location>
</feature>
<dbReference type="Proteomes" id="UP000193719">
    <property type="component" value="Unassembled WGS sequence"/>
</dbReference>
<keyword evidence="3" id="KW-1185">Reference proteome</keyword>
<proteinExistence type="predicted"/>
<name>A0A1Y1UW68_9FUNG</name>
<dbReference type="InterPro" id="IPR018631">
    <property type="entry name" value="AAA-ATPase-like_dom"/>
</dbReference>